<sequence length="381" mass="42679">MKIVYLSDSALPSKRANSVHVMHMCNAFKALGHETVLFGLSGEKASAEKIMQWYGVNGFHIKLTSLRIPKLTLWWHAWNMLRGVKKLKTDVIFGRSLYGCYVLAKNGYKVCLETHDPINALTKKQREIFIKLLKSPNLIGIVVISEALKNIILSQTELISEDRVFVAHDGATIQSFTDSDIASYPWPNSKNERLQIGYVGTISQGRGIELIVELAKMLGQLDFHIIGGRKEDLVKIGLVDTGSLENLFFHGFVSPKEAALARKRCDVLLAPYQENVTLKSGKNTAKYMSPLKVFEYMEAGKAIIASDLPVLREVLTDGENCILIAPTSISDWVKEIVSLSENNTLRQALGGKASQSLHMNYTWEKRAERILAFINEQLEKQ</sequence>
<dbReference type="GO" id="GO:0016757">
    <property type="term" value="F:glycosyltransferase activity"/>
    <property type="evidence" value="ECO:0007669"/>
    <property type="project" value="InterPro"/>
</dbReference>
<dbReference type="GO" id="GO:0009103">
    <property type="term" value="P:lipopolysaccharide biosynthetic process"/>
    <property type="evidence" value="ECO:0007669"/>
    <property type="project" value="TreeGrafter"/>
</dbReference>
<dbReference type="SUPFAM" id="SSF53756">
    <property type="entry name" value="UDP-Glycosyltransferase/glycogen phosphorylase"/>
    <property type="match status" value="1"/>
</dbReference>
<dbReference type="PANTHER" id="PTHR46401:SF2">
    <property type="entry name" value="GLYCOSYLTRANSFERASE WBBK-RELATED"/>
    <property type="match status" value="1"/>
</dbReference>
<dbReference type="AlphaFoldDB" id="A0A0L8AM37"/>
<organism evidence="4 5">
    <name type="scientific">Roseivirga seohaensis subsp. aquiponti</name>
    <dbReference type="NCBI Taxonomy" id="1566026"/>
    <lineage>
        <taxon>Bacteria</taxon>
        <taxon>Pseudomonadati</taxon>
        <taxon>Bacteroidota</taxon>
        <taxon>Cytophagia</taxon>
        <taxon>Cytophagales</taxon>
        <taxon>Roseivirgaceae</taxon>
        <taxon>Roseivirga</taxon>
    </lineage>
</organism>
<gene>
    <name evidence="4" type="ORF">OB69_08250</name>
</gene>
<name>A0A0L8AM37_9BACT</name>
<feature type="domain" description="Glycosyl transferase family 1" evidence="2">
    <location>
        <begin position="189"/>
        <end position="353"/>
    </location>
</feature>
<evidence type="ECO:0000313" key="5">
    <source>
        <dbReference type="Proteomes" id="UP000036908"/>
    </source>
</evidence>
<evidence type="ECO:0008006" key="6">
    <source>
        <dbReference type="Google" id="ProtNLM"/>
    </source>
</evidence>
<dbReference type="PANTHER" id="PTHR46401">
    <property type="entry name" value="GLYCOSYLTRANSFERASE WBBK-RELATED"/>
    <property type="match status" value="1"/>
</dbReference>
<dbReference type="Pfam" id="PF00534">
    <property type="entry name" value="Glycos_transf_1"/>
    <property type="match status" value="1"/>
</dbReference>
<dbReference type="CDD" id="cd03794">
    <property type="entry name" value="GT4_WbuB-like"/>
    <property type="match status" value="1"/>
</dbReference>
<dbReference type="EMBL" id="JSVA01000008">
    <property type="protein sequence ID" value="KOF03277.1"/>
    <property type="molecule type" value="Genomic_DNA"/>
</dbReference>
<keyword evidence="1" id="KW-0808">Transferase</keyword>
<dbReference type="RefSeq" id="WP_053223225.1">
    <property type="nucleotide sequence ID" value="NZ_JSVA01000008.1"/>
</dbReference>
<keyword evidence="5" id="KW-1185">Reference proteome</keyword>
<reference evidence="5" key="1">
    <citation type="submission" date="2014-11" db="EMBL/GenBank/DDBJ databases">
        <title>Genome sequencing of Roseivirga sp. D-25.</title>
        <authorList>
            <person name="Selvaratnam C."/>
            <person name="Thevarajoo S."/>
            <person name="Goh K.M."/>
            <person name="Eee R."/>
            <person name="Chan K.-G."/>
            <person name="Chong C.S."/>
        </authorList>
    </citation>
    <scope>NUCLEOTIDE SEQUENCE [LARGE SCALE GENOMIC DNA]</scope>
    <source>
        <strain evidence="5">D-25</strain>
    </source>
</reference>
<evidence type="ECO:0000313" key="4">
    <source>
        <dbReference type="EMBL" id="KOF03277.1"/>
    </source>
</evidence>
<dbReference type="OrthoDB" id="1450439at2"/>
<proteinExistence type="predicted"/>
<evidence type="ECO:0000256" key="1">
    <source>
        <dbReference type="ARBA" id="ARBA00022679"/>
    </source>
</evidence>
<feature type="domain" description="Glycosyltransferase subfamily 4-like N-terminal" evidence="3">
    <location>
        <begin position="19"/>
        <end position="170"/>
    </location>
</feature>
<dbReference type="InterPro" id="IPR028098">
    <property type="entry name" value="Glyco_trans_4-like_N"/>
</dbReference>
<comment type="caution">
    <text evidence="4">The sequence shown here is derived from an EMBL/GenBank/DDBJ whole genome shotgun (WGS) entry which is preliminary data.</text>
</comment>
<dbReference type="PATRIC" id="fig|1566026.4.peg.3484"/>
<evidence type="ECO:0000259" key="2">
    <source>
        <dbReference type="Pfam" id="PF00534"/>
    </source>
</evidence>
<dbReference type="InterPro" id="IPR001296">
    <property type="entry name" value="Glyco_trans_1"/>
</dbReference>
<dbReference type="Gene3D" id="3.40.50.2000">
    <property type="entry name" value="Glycogen Phosphorylase B"/>
    <property type="match status" value="2"/>
</dbReference>
<accession>A0A0L8AM37</accession>
<protein>
    <recommendedName>
        <fullName evidence="6">Glycosyltransferase subfamily 4-like N-terminal domain-containing protein</fullName>
    </recommendedName>
</protein>
<dbReference type="Proteomes" id="UP000036908">
    <property type="component" value="Unassembled WGS sequence"/>
</dbReference>
<evidence type="ECO:0000259" key="3">
    <source>
        <dbReference type="Pfam" id="PF13439"/>
    </source>
</evidence>
<dbReference type="Pfam" id="PF13439">
    <property type="entry name" value="Glyco_transf_4"/>
    <property type="match status" value="1"/>
</dbReference>